<dbReference type="InterPro" id="IPR010684">
    <property type="entry name" value="RNA_pol_II_trans_fac_SIII_A"/>
</dbReference>
<dbReference type="Pfam" id="PF06881">
    <property type="entry name" value="Elongin_A"/>
    <property type="match status" value="1"/>
</dbReference>
<dbReference type="STRING" id="2004952.A0A2C5XDG6"/>
<organism evidence="2 3">
    <name type="scientific">Ophiocordyceps camponoti-rufipedis</name>
    <dbReference type="NCBI Taxonomy" id="2004952"/>
    <lineage>
        <taxon>Eukaryota</taxon>
        <taxon>Fungi</taxon>
        <taxon>Dikarya</taxon>
        <taxon>Ascomycota</taxon>
        <taxon>Pezizomycotina</taxon>
        <taxon>Sordariomycetes</taxon>
        <taxon>Hypocreomycetidae</taxon>
        <taxon>Hypocreales</taxon>
        <taxon>Ophiocordycipitaceae</taxon>
        <taxon>Ophiocordyceps</taxon>
    </lineage>
</organism>
<dbReference type="EMBL" id="NJES01000971">
    <property type="protein sequence ID" value="PHH68399.1"/>
    <property type="molecule type" value="Genomic_DNA"/>
</dbReference>
<feature type="compositionally biased region" description="Polar residues" evidence="1">
    <location>
        <begin position="221"/>
        <end position="239"/>
    </location>
</feature>
<accession>A0A2C5XDG6</accession>
<keyword evidence="3" id="KW-1185">Reference proteome</keyword>
<evidence type="ECO:0008006" key="4">
    <source>
        <dbReference type="Google" id="ProtNLM"/>
    </source>
</evidence>
<feature type="compositionally biased region" description="Polar residues" evidence="1">
    <location>
        <begin position="269"/>
        <end position="283"/>
    </location>
</feature>
<dbReference type="GO" id="GO:0006368">
    <property type="term" value="P:transcription elongation by RNA polymerase II"/>
    <property type="evidence" value="ECO:0007669"/>
    <property type="project" value="InterPro"/>
</dbReference>
<proteinExistence type="predicted"/>
<evidence type="ECO:0000256" key="1">
    <source>
        <dbReference type="SAM" id="MobiDB-lite"/>
    </source>
</evidence>
<protein>
    <recommendedName>
        <fullName evidence="4">Elongin-A</fullName>
    </recommendedName>
</protein>
<dbReference type="Gene3D" id="6.10.250.3180">
    <property type="match status" value="1"/>
</dbReference>
<dbReference type="OrthoDB" id="21513at2759"/>
<feature type="region of interest" description="Disordered" evidence="1">
    <location>
        <begin position="189"/>
        <end position="395"/>
    </location>
</feature>
<name>A0A2C5XDG6_9HYPO</name>
<comment type="caution">
    <text evidence="2">The sequence shown here is derived from an EMBL/GenBank/DDBJ whole genome shotgun (WGS) entry which is preliminary data.</text>
</comment>
<evidence type="ECO:0000313" key="2">
    <source>
        <dbReference type="EMBL" id="PHH68399.1"/>
    </source>
</evidence>
<dbReference type="Proteomes" id="UP000226431">
    <property type="component" value="Unassembled WGS sequence"/>
</dbReference>
<reference evidence="2 3" key="1">
    <citation type="submission" date="2017-06" db="EMBL/GenBank/DDBJ databases">
        <title>Ant-infecting Ophiocordyceps genomes reveal a high diversity of potential behavioral manipulation genes and a possible major role for enterotoxins.</title>
        <authorList>
            <person name="De Bekker C."/>
            <person name="Evans H.C."/>
            <person name="Brachmann A."/>
            <person name="Hughes D.P."/>
        </authorList>
    </citation>
    <scope>NUCLEOTIDE SEQUENCE [LARGE SCALE GENOMIC DNA]</scope>
    <source>
        <strain evidence="2 3">Map16</strain>
    </source>
</reference>
<feature type="compositionally biased region" description="Low complexity" evidence="1">
    <location>
        <begin position="288"/>
        <end position="297"/>
    </location>
</feature>
<dbReference type="PANTHER" id="PTHR15141:SF76">
    <property type="entry name" value="TRANSCRIPTION ELONGATION FACTOR B POLYPEPTIDE 3"/>
    <property type="match status" value="1"/>
</dbReference>
<feature type="compositionally biased region" description="Basic and acidic residues" evidence="1">
    <location>
        <begin position="256"/>
        <end position="265"/>
    </location>
</feature>
<dbReference type="GO" id="GO:0070449">
    <property type="term" value="C:elongin complex"/>
    <property type="evidence" value="ECO:0007669"/>
    <property type="project" value="InterPro"/>
</dbReference>
<dbReference type="InterPro" id="IPR051870">
    <property type="entry name" value="Elongin-A_domain"/>
</dbReference>
<dbReference type="AlphaFoldDB" id="A0A2C5XDG6"/>
<feature type="region of interest" description="Disordered" evidence="1">
    <location>
        <begin position="139"/>
        <end position="170"/>
    </location>
</feature>
<sequence length="395" mass="43675">MPVKSLMELAAMACIKNIRGLNGIGDYLPYSSMRQILLKVDNASQLRQIEVNSPQLQGETGEIWIKIIEKDFPLECKANAYKPPTPDKWYRVWEKYKKEHDDALEESQAKLANALAGLRQDKEKNTSKIVERKFLPRAGRVGPKRLGPRDHSSSALTFGLGSRTKTHNGASIMRKVRREVREIATIHGPLSKPTRAGAGASDLKKAPASMISEHQRAAQPQFRTSTQSAVVETQPSSVEQYEKRATVISDSEGEIDDHSQDEAVRKTTKQSSSSHVKRPSSTQRQDDTTTTTTTTITNRPVAGRGSATLANKFGHKQPPRPRPTIEKASPEPTPQASKDAEPDSCLPSSRTVREGSFSPHSAEEVIASLSPPPPPAPTRKRKAVDIFMRPRKRIN</sequence>
<gene>
    <name evidence="2" type="ORF">CDD80_7547</name>
</gene>
<evidence type="ECO:0000313" key="3">
    <source>
        <dbReference type="Proteomes" id="UP000226431"/>
    </source>
</evidence>
<dbReference type="PANTHER" id="PTHR15141">
    <property type="entry name" value="TRANSCRIPTION ELONGATION FACTOR B POLYPEPTIDE 3"/>
    <property type="match status" value="1"/>
</dbReference>